<reference evidence="13 14" key="1">
    <citation type="journal article" date="2013" name="MBio">
        <title>Genome sequencing of the plant pathogen Taphrina deformans, the causal agent of peach leaf curl.</title>
        <authorList>
            <person name="Cisse O.H."/>
            <person name="Almeida J.M.G.C.F."/>
            <person name="Fonseca A."/>
            <person name="Kumar A.A."/>
            <person name="Salojaervi J."/>
            <person name="Overmyer K."/>
            <person name="Hauser P.M."/>
            <person name="Pagni M."/>
        </authorList>
    </citation>
    <scope>NUCLEOTIDE SEQUENCE [LARGE SCALE GENOMIC DNA]</scope>
    <source>
        <strain evidence="14">PYCC 5710 / ATCC 11124 / CBS 356.35 / IMI 108563 / JCM 9778 / NBRC 8474</strain>
    </source>
</reference>
<comment type="subcellular location">
    <subcellularLocation>
        <location evidence="1">Membrane</location>
        <topology evidence="1">Multi-pass membrane protein</topology>
    </subcellularLocation>
</comment>
<feature type="compositionally biased region" description="Basic and acidic residues" evidence="7">
    <location>
        <begin position="761"/>
        <end position="770"/>
    </location>
</feature>
<feature type="domain" description="CSC1/OSCA1-like cytosolic" evidence="12">
    <location>
        <begin position="117"/>
        <end position="310"/>
    </location>
</feature>
<feature type="region of interest" description="Disordered" evidence="7">
    <location>
        <begin position="187"/>
        <end position="217"/>
    </location>
</feature>
<dbReference type="Pfam" id="PF13967">
    <property type="entry name" value="RSN1_TM"/>
    <property type="match status" value="1"/>
</dbReference>
<accession>R4XD63</accession>
<feature type="domain" description="CSC1/OSCA1-like N-terminal transmembrane" evidence="11">
    <location>
        <begin position="21"/>
        <end position="93"/>
    </location>
</feature>
<evidence type="ECO:0000256" key="6">
    <source>
        <dbReference type="ARBA" id="ARBA00023136"/>
    </source>
</evidence>
<feature type="transmembrane region" description="Helical" evidence="8">
    <location>
        <begin position="416"/>
        <end position="443"/>
    </location>
</feature>
<name>R4XD63_TAPDE</name>
<keyword evidence="14" id="KW-1185">Reference proteome</keyword>
<evidence type="ECO:0000259" key="11">
    <source>
        <dbReference type="Pfam" id="PF13967"/>
    </source>
</evidence>
<proteinExistence type="inferred from homology"/>
<feature type="domain" description="CSC1/OSCA1-like 7TM region" evidence="9">
    <location>
        <begin position="324"/>
        <end position="593"/>
    </location>
</feature>
<evidence type="ECO:0000259" key="12">
    <source>
        <dbReference type="Pfam" id="PF14703"/>
    </source>
</evidence>
<feature type="transmembrane region" description="Helical" evidence="8">
    <location>
        <begin position="72"/>
        <end position="91"/>
    </location>
</feature>
<evidence type="ECO:0000256" key="3">
    <source>
        <dbReference type="ARBA" id="ARBA00022448"/>
    </source>
</evidence>
<evidence type="ECO:0000256" key="7">
    <source>
        <dbReference type="SAM" id="MobiDB-lite"/>
    </source>
</evidence>
<feature type="transmembrane region" description="Helical" evidence="8">
    <location>
        <begin position="27"/>
        <end position="48"/>
    </location>
</feature>
<evidence type="ECO:0000259" key="9">
    <source>
        <dbReference type="Pfam" id="PF02714"/>
    </source>
</evidence>
<feature type="region of interest" description="Disordered" evidence="7">
    <location>
        <begin position="650"/>
        <end position="697"/>
    </location>
</feature>
<dbReference type="GO" id="GO:0005886">
    <property type="term" value="C:plasma membrane"/>
    <property type="evidence" value="ECO:0007669"/>
    <property type="project" value="TreeGrafter"/>
</dbReference>
<dbReference type="PANTHER" id="PTHR13018:SF139">
    <property type="entry name" value="PHOSPHATE METABOLISM PROTEIN 7"/>
    <property type="match status" value="1"/>
</dbReference>
<feature type="transmembrane region" description="Helical" evidence="8">
    <location>
        <begin position="463"/>
        <end position="491"/>
    </location>
</feature>
<feature type="transmembrane region" description="Helical" evidence="8">
    <location>
        <begin position="369"/>
        <end position="395"/>
    </location>
</feature>
<dbReference type="PANTHER" id="PTHR13018">
    <property type="entry name" value="PROBABLE MEMBRANE PROTEIN DUF221-RELATED"/>
    <property type="match status" value="1"/>
</dbReference>
<comment type="similarity">
    <text evidence="2">Belongs to the CSC1 (TC 1.A.17) family.</text>
</comment>
<evidence type="ECO:0000256" key="2">
    <source>
        <dbReference type="ARBA" id="ARBA00007779"/>
    </source>
</evidence>
<dbReference type="InterPro" id="IPR027815">
    <property type="entry name" value="CSC1/OSCA1-like_cyt"/>
</dbReference>
<feature type="compositionally biased region" description="Basic and acidic residues" evidence="7">
    <location>
        <begin position="675"/>
        <end position="697"/>
    </location>
</feature>
<dbReference type="STRING" id="1097556.R4XD63"/>
<keyword evidence="6 8" id="KW-0472">Membrane</keyword>
<keyword evidence="3" id="KW-0813">Transport</keyword>
<dbReference type="InterPro" id="IPR032880">
    <property type="entry name" value="CSC1/OSCA1-like_N"/>
</dbReference>
<keyword evidence="4 8" id="KW-0812">Transmembrane</keyword>
<dbReference type="Proteomes" id="UP000013776">
    <property type="component" value="Unassembled WGS sequence"/>
</dbReference>
<feature type="transmembrane region" description="Helical" evidence="8">
    <location>
        <begin position="503"/>
        <end position="527"/>
    </location>
</feature>
<feature type="transmembrane region" description="Helical" evidence="8">
    <location>
        <begin position="324"/>
        <end position="349"/>
    </location>
</feature>
<evidence type="ECO:0000313" key="14">
    <source>
        <dbReference type="Proteomes" id="UP000013776"/>
    </source>
</evidence>
<evidence type="ECO:0000256" key="1">
    <source>
        <dbReference type="ARBA" id="ARBA00004141"/>
    </source>
</evidence>
<dbReference type="Pfam" id="PF02714">
    <property type="entry name" value="RSN1_7TM"/>
    <property type="match status" value="1"/>
</dbReference>
<feature type="region of interest" description="Disordered" evidence="7">
    <location>
        <begin position="723"/>
        <end position="770"/>
    </location>
</feature>
<dbReference type="GO" id="GO:0005227">
    <property type="term" value="F:calcium-activated cation channel activity"/>
    <property type="evidence" value="ECO:0007669"/>
    <property type="project" value="InterPro"/>
</dbReference>
<sequence length="770" mass="85702">MVICMLRDIYGTKEQTNLFRFLRYMKFMLVISIGGCIVLWPVLLPVYATGPAGQTGLDIISISNISGSTGRFYGAVLMGWIFIGFVCYMIYREYQHYLEIRLDYLTSPIHAHLPQATTVLITQIPQKNISEEAMQRLFGGFPGGIKKIHMNRDLKELEKEVEKRDKLAYKLEAAQIKLIKLANKLHSKNNKGSRDDQAQLTQTDSEHGRGGAAQYVPRKKRPSHKLGFLGLLGKKVDTIDYCNQELTRLNQKISSMQADSSSFKMMNSCFIEFNNQAAAQMCYQSVASGTVYAMHPRYTEVAPHDIVWSNMGLTWKTRMIKSTLAGAFVAALIIFWAIPVAFVGVLSNITYLTEKVTFLRFILKCPSVLLGLITSYLPIILLAVLMALLPIILRFCAKTSGIPTKSGIEYAVSNTYFTFLVVQVFLVVTVISSATSAIPTILANPGSVTSTLAAKLPTSSNFYIAYIILQGLAIASGALAQIVPLIVYLVLGKFLDGTPRKKWARFNNLPSVGFGTVFPTFSFLAMITLTYSLIAPLILIFSAFTFGFFYLAYKHNFMYVYSLQASTMGLLYPRALQQTMVGLYFLEVCMIGLVSVGKSYGSIVLMVIALIATIFFHLKLNNAFSYLATVVPIESACHDKVNHSEEMDDLSSYHTVQKPTRKPVDPAPYPTQEYTEEHFKTGRRDTGTSDGSSRHDLPSYTHAALTAKCPALWIPTDPLGVSKQEAQRTRSEAQMVVQDSGSHVDEKGDLTWDGETAPYDFDSRARDVEL</sequence>
<dbReference type="eggNOG" id="KOG1134">
    <property type="taxonomic scope" value="Eukaryota"/>
</dbReference>
<evidence type="ECO:0000256" key="8">
    <source>
        <dbReference type="SAM" id="Phobius"/>
    </source>
</evidence>
<dbReference type="OrthoDB" id="1076608at2759"/>
<evidence type="ECO:0000256" key="5">
    <source>
        <dbReference type="ARBA" id="ARBA00022989"/>
    </source>
</evidence>
<evidence type="ECO:0008006" key="15">
    <source>
        <dbReference type="Google" id="ProtNLM"/>
    </source>
</evidence>
<dbReference type="Pfam" id="PF14703">
    <property type="entry name" value="PHM7_cyt"/>
    <property type="match status" value="1"/>
</dbReference>
<dbReference type="Pfam" id="PF12621">
    <property type="entry name" value="PHM7_ext"/>
    <property type="match status" value="1"/>
</dbReference>
<evidence type="ECO:0000259" key="10">
    <source>
        <dbReference type="Pfam" id="PF12621"/>
    </source>
</evidence>
<feature type="domain" description="10TM putative phosphate transporter extracellular tail" evidence="10">
    <location>
        <begin position="698"/>
        <end position="755"/>
    </location>
</feature>
<dbReference type="InterPro" id="IPR022257">
    <property type="entry name" value="PHM7_ext"/>
</dbReference>
<evidence type="ECO:0000256" key="4">
    <source>
        <dbReference type="ARBA" id="ARBA00022692"/>
    </source>
</evidence>
<comment type="caution">
    <text evidence="13">The sequence shown here is derived from an EMBL/GenBank/DDBJ whole genome shotgun (WGS) entry which is preliminary data.</text>
</comment>
<dbReference type="InterPro" id="IPR045122">
    <property type="entry name" value="Csc1-like"/>
</dbReference>
<dbReference type="InterPro" id="IPR003864">
    <property type="entry name" value="CSC1/OSCA1-like_7TM"/>
</dbReference>
<dbReference type="AlphaFoldDB" id="R4XD63"/>
<evidence type="ECO:0000313" key="13">
    <source>
        <dbReference type="EMBL" id="CCG81268.1"/>
    </source>
</evidence>
<keyword evidence="5 8" id="KW-1133">Transmembrane helix</keyword>
<feature type="transmembrane region" description="Helical" evidence="8">
    <location>
        <begin position="600"/>
        <end position="618"/>
    </location>
</feature>
<dbReference type="EMBL" id="CAHR02000034">
    <property type="protein sequence ID" value="CCG81268.1"/>
    <property type="molecule type" value="Genomic_DNA"/>
</dbReference>
<organism evidence="13 14">
    <name type="scientific">Taphrina deformans (strain PYCC 5710 / ATCC 11124 / CBS 356.35 / IMI 108563 / JCM 9778 / NBRC 8474)</name>
    <name type="common">Peach leaf curl fungus</name>
    <name type="synonym">Lalaria deformans</name>
    <dbReference type="NCBI Taxonomy" id="1097556"/>
    <lineage>
        <taxon>Eukaryota</taxon>
        <taxon>Fungi</taxon>
        <taxon>Dikarya</taxon>
        <taxon>Ascomycota</taxon>
        <taxon>Taphrinomycotina</taxon>
        <taxon>Taphrinomycetes</taxon>
        <taxon>Taphrinales</taxon>
        <taxon>Taphrinaceae</taxon>
        <taxon>Taphrina</taxon>
    </lineage>
</organism>
<protein>
    <recommendedName>
        <fullName evidence="15">DUF221 domain protein</fullName>
    </recommendedName>
</protein>
<feature type="transmembrane region" description="Helical" evidence="8">
    <location>
        <begin position="533"/>
        <end position="553"/>
    </location>
</feature>
<gene>
    <name evidence="13" type="ORF">TAPDE_000997</name>
</gene>